<feature type="domain" description="Tyrosine-protein kinase ephrin type A/B receptor-like" evidence="1">
    <location>
        <begin position="109"/>
        <end position="154"/>
    </location>
</feature>
<organism evidence="2">
    <name type="scientific">Octopus bimaculoides</name>
    <name type="common">California two-spotted octopus</name>
    <dbReference type="NCBI Taxonomy" id="37653"/>
    <lineage>
        <taxon>Eukaryota</taxon>
        <taxon>Metazoa</taxon>
        <taxon>Spiralia</taxon>
        <taxon>Lophotrochozoa</taxon>
        <taxon>Mollusca</taxon>
        <taxon>Cephalopoda</taxon>
        <taxon>Coleoidea</taxon>
        <taxon>Octopodiformes</taxon>
        <taxon>Octopoda</taxon>
        <taxon>Incirrata</taxon>
        <taxon>Octopodidae</taxon>
        <taxon>Octopus</taxon>
    </lineage>
</organism>
<dbReference type="InterPro" id="IPR011641">
    <property type="entry name" value="Tyr-kin_ephrin_A/B_rcpt-like"/>
</dbReference>
<protein>
    <recommendedName>
        <fullName evidence="1">Tyrosine-protein kinase ephrin type A/B receptor-like domain-containing protein</fullName>
    </recommendedName>
</protein>
<dbReference type="PANTHER" id="PTHR24046:SF5">
    <property type="entry name" value="EGF-LIKE DOMAIN-CONTAINING PROTEIN"/>
    <property type="match status" value="1"/>
</dbReference>
<dbReference type="AlphaFoldDB" id="A0A0L8FGT2"/>
<dbReference type="Gene3D" id="2.10.50.10">
    <property type="entry name" value="Tumor Necrosis Factor Receptor, subunit A, domain 2"/>
    <property type="match status" value="5"/>
</dbReference>
<evidence type="ECO:0000313" key="2">
    <source>
        <dbReference type="EMBL" id="KOF62862.1"/>
    </source>
</evidence>
<dbReference type="GO" id="GO:0009986">
    <property type="term" value="C:cell surface"/>
    <property type="evidence" value="ECO:0007669"/>
    <property type="project" value="TreeGrafter"/>
</dbReference>
<dbReference type="SMART" id="SM01411">
    <property type="entry name" value="Ephrin_rec_like"/>
    <property type="match status" value="5"/>
</dbReference>
<feature type="domain" description="Tyrosine-protein kinase ephrin type A/B receptor-like" evidence="1">
    <location>
        <begin position="53"/>
        <end position="101"/>
    </location>
</feature>
<sequence length="430" mass="47347">MSSDSKCLPCPRGYFKEQSGNAACTKCPQEDRTTPKEGTVYSTDCTLVLCKPGHYLNSNEEKCYPCPVGSYKTTHNRDITCESCPKDRSTPTTGSQSVTDCSIVTCKAGSYLSSTGCKECAKSYYQPQPKMTECIRCSEGKTTYETGATSGLQCLHICPQGESMNYTKTLCTQCLSGYYGDRQISQFCVKCPTGKTTIGTGQESLSKCIKIPDTMAPGESASVTLYMNFKFYLPHCTTQRSQQLYEHLITDLVRDNLITLGKTWLGLCTNKCKSLQTYVKCFSTNTTQTNAQNIKVPIDVTVKITDVKYNLFNIKDNITVLAASVIGQHCLKLSSYTLIEQNIIPVCACTVTLSCYCVDGQIPIQGKYKCGNNCRPCPRGTYHNTSISQCQSCPKDHYQDQTGSIKCKSCPSSLRTERKGARSKDDCSGK</sequence>
<evidence type="ECO:0000259" key="1">
    <source>
        <dbReference type="Pfam" id="PF07699"/>
    </source>
</evidence>
<dbReference type="InterPro" id="IPR009030">
    <property type="entry name" value="Growth_fac_rcpt_cys_sf"/>
</dbReference>
<dbReference type="OrthoDB" id="6153301at2759"/>
<dbReference type="Pfam" id="PF07699">
    <property type="entry name" value="Ephrin_rec_like"/>
    <property type="match status" value="5"/>
</dbReference>
<dbReference type="SUPFAM" id="SSF57184">
    <property type="entry name" value="Growth factor receptor domain"/>
    <property type="match status" value="1"/>
</dbReference>
<gene>
    <name evidence="2" type="ORF">OCBIM_22021491mg</name>
</gene>
<feature type="domain" description="Tyrosine-protein kinase ephrin type A/B receptor-like" evidence="1">
    <location>
        <begin position="5"/>
        <end position="45"/>
    </location>
</feature>
<dbReference type="PANTHER" id="PTHR24046">
    <property type="entry name" value="SIGNAL PEPTIDE, CUB AND EGF-LIKE DOMAIN-CONTAINING"/>
    <property type="match status" value="1"/>
</dbReference>
<reference evidence="2" key="1">
    <citation type="submission" date="2015-07" db="EMBL/GenBank/DDBJ databases">
        <title>MeaNS - Measles Nucleotide Surveillance Program.</title>
        <authorList>
            <person name="Tran T."/>
            <person name="Druce J."/>
        </authorList>
    </citation>
    <scope>NUCLEOTIDE SEQUENCE</scope>
    <source>
        <strain evidence="2">UCB-OBI-ISO-001</strain>
        <tissue evidence="2">Gonad</tissue>
    </source>
</reference>
<dbReference type="InterPro" id="IPR052071">
    <property type="entry name" value="SCUB_EGF-like_domain"/>
</dbReference>
<feature type="domain" description="Tyrosine-protein kinase ephrin type A/B receptor-like" evidence="1">
    <location>
        <begin position="161"/>
        <end position="208"/>
    </location>
</feature>
<proteinExistence type="predicted"/>
<dbReference type="GO" id="GO:0005615">
    <property type="term" value="C:extracellular space"/>
    <property type="evidence" value="ECO:0007669"/>
    <property type="project" value="TreeGrafter"/>
</dbReference>
<dbReference type="GO" id="GO:0007165">
    <property type="term" value="P:signal transduction"/>
    <property type="evidence" value="ECO:0007669"/>
    <property type="project" value="TreeGrafter"/>
</dbReference>
<feature type="domain" description="Tyrosine-protein kinase ephrin type A/B receptor-like" evidence="1">
    <location>
        <begin position="380"/>
        <end position="427"/>
    </location>
</feature>
<dbReference type="EMBL" id="KQ432177">
    <property type="protein sequence ID" value="KOF62862.1"/>
    <property type="molecule type" value="Genomic_DNA"/>
</dbReference>
<accession>A0A0L8FGT2</accession>
<name>A0A0L8FGT2_OCTBM</name>
<dbReference type="STRING" id="37653.A0A0L8FGT2"/>